<name>A0ABX8DED4_9GAMM</name>
<organism evidence="3 4">
    <name type="scientific">Shewanella dokdonensis</name>
    <dbReference type="NCBI Taxonomy" id="712036"/>
    <lineage>
        <taxon>Bacteria</taxon>
        <taxon>Pseudomonadati</taxon>
        <taxon>Pseudomonadota</taxon>
        <taxon>Gammaproteobacteria</taxon>
        <taxon>Alteromonadales</taxon>
        <taxon>Shewanellaceae</taxon>
        <taxon>Shewanella</taxon>
    </lineage>
</organism>
<comment type="similarity">
    <text evidence="1">Belongs to the NifZ family.</text>
</comment>
<proteinExistence type="inferred from homology"/>
<dbReference type="Proteomes" id="UP000676428">
    <property type="component" value="Chromosome"/>
</dbReference>
<protein>
    <submittedName>
        <fullName evidence="3">Nitrogen fixation protein NifZ</fullName>
    </submittedName>
</protein>
<dbReference type="InterPro" id="IPR007415">
    <property type="entry name" value="Nitrogenase_MoFe_mat_NifZ"/>
</dbReference>
<reference evidence="3 4" key="1">
    <citation type="journal article" date="2012" name="Int. J. Syst. Evol. Microbiol.">
        <title>Shewanella dokdonensis sp. nov., isolated from seawater.</title>
        <authorList>
            <person name="Sung H.R."/>
            <person name="Yoon J.H."/>
            <person name="Ghim S.Y."/>
        </authorList>
    </citation>
    <scope>NUCLEOTIDE SEQUENCE [LARGE SCALE GENOMIC DNA]</scope>
    <source>
        <strain evidence="3 4">DSM 23626</strain>
    </source>
</reference>
<keyword evidence="4" id="KW-1185">Reference proteome</keyword>
<dbReference type="RefSeq" id="WP_213680958.1">
    <property type="nucleotide sequence ID" value="NZ_CP074572.1"/>
</dbReference>
<sequence>MLTWAAAIAAAVTSDGNSRMATPAMFDTIIDSEVHRFAAGSEVRVVRDVRNDGSFYGLEKGELLVEEGAVGMVRSFGWFLQEQIIYEVFFPHNGRQIGLRDVEVIDAALPWQPCRFRSLDMAQLALSLSIDGDLVAQKGARVQVQWPQRDLDSGSISYDILLDNNMQVTVPDRALLQPDSTAEDLRWRRKSNAI</sequence>
<gene>
    <name evidence="3" type="ORF">KHX94_12865</name>
</gene>
<dbReference type="EMBL" id="CP074572">
    <property type="protein sequence ID" value="QVK22302.1"/>
    <property type="molecule type" value="Genomic_DNA"/>
</dbReference>
<accession>A0ABX8DED4</accession>
<dbReference type="Pfam" id="PF04319">
    <property type="entry name" value="NifZ"/>
    <property type="match status" value="1"/>
</dbReference>
<evidence type="ECO:0000256" key="1">
    <source>
        <dbReference type="ARBA" id="ARBA00008027"/>
    </source>
</evidence>
<evidence type="ECO:0000256" key="2">
    <source>
        <dbReference type="ARBA" id="ARBA00023231"/>
    </source>
</evidence>
<evidence type="ECO:0000313" key="4">
    <source>
        <dbReference type="Proteomes" id="UP000676428"/>
    </source>
</evidence>
<keyword evidence="2" id="KW-0535">Nitrogen fixation</keyword>
<evidence type="ECO:0000313" key="3">
    <source>
        <dbReference type="EMBL" id="QVK22302.1"/>
    </source>
</evidence>